<dbReference type="Pfam" id="PF10545">
    <property type="entry name" value="MADF_DNA_bdg"/>
    <property type="match status" value="1"/>
</dbReference>
<accession>B4NT38</accession>
<dbReference type="GO" id="GO:0070828">
    <property type="term" value="P:heterochromatin organization"/>
    <property type="evidence" value="ECO:0007669"/>
    <property type="project" value="EnsemblMetazoa"/>
</dbReference>
<dbReference type="GO" id="GO:0035167">
    <property type="term" value="P:larval lymph gland hemopoiesis"/>
    <property type="evidence" value="ECO:0007669"/>
    <property type="project" value="EnsemblMetazoa"/>
</dbReference>
<dbReference type="InterPro" id="IPR039353">
    <property type="entry name" value="TF_Adf1"/>
</dbReference>
<evidence type="ECO:0000313" key="2">
    <source>
        <dbReference type="EMBL" id="EDX15728.1"/>
    </source>
</evidence>
<protein>
    <submittedName>
        <fullName evidence="3">GD17573</fullName>
    </submittedName>
    <submittedName>
        <fullName evidence="2">GD17574</fullName>
    </submittedName>
</protein>
<dbReference type="GO" id="GO:0005700">
    <property type="term" value="C:polytene chromosome"/>
    <property type="evidence" value="ECO:0007669"/>
    <property type="project" value="EnsemblMetazoa"/>
</dbReference>
<dbReference type="EMBL" id="CH982686">
    <property type="protein sequence ID" value="EDX15728.1"/>
    <property type="molecule type" value="Genomic_DNA"/>
</dbReference>
<dbReference type="GO" id="GO:0006357">
    <property type="term" value="P:regulation of transcription by RNA polymerase II"/>
    <property type="evidence" value="ECO:0007669"/>
    <property type="project" value="TreeGrafter"/>
</dbReference>
<dbReference type="AlphaFoldDB" id="B4NT38"/>
<gene>
    <name evidence="2" type="primary">Dsim\GD17574</name>
    <name evidence="3" type="synonym">Dsim\GD17573</name>
    <name evidence="3" type="ORF">Dsim_GD17573</name>
    <name evidence="2" type="ORF">Dsim_GD17574</name>
</gene>
<reference evidence="2" key="2">
    <citation type="submission" date="2008-06" db="EMBL/GenBank/DDBJ databases">
        <authorList>
            <consortium name="FlyBase"/>
        </authorList>
    </citation>
    <scope>NUCLEOTIDE SEQUENCE</scope>
    <source>
        <strain evidence="2">Mixed</strain>
    </source>
</reference>
<dbReference type="PANTHER" id="PTHR12243">
    <property type="entry name" value="MADF DOMAIN TRANSCRIPTION FACTOR"/>
    <property type="match status" value="1"/>
</dbReference>
<dbReference type="GO" id="GO:0036099">
    <property type="term" value="P:female germ-line stem cell population maintenance"/>
    <property type="evidence" value="ECO:0007669"/>
    <property type="project" value="EnsemblMetazoa"/>
</dbReference>
<dbReference type="EMBL" id="CH982687">
    <property type="protein sequence ID" value="EDX15729.1"/>
    <property type="molecule type" value="Genomic_DNA"/>
</dbReference>
<sequence>MSAATELNLLLLRSVEKQTALYDRTDENYRKRLPSENAWDMVASEVGESGES</sequence>
<dbReference type="InterPro" id="IPR006578">
    <property type="entry name" value="MADF-dom"/>
</dbReference>
<evidence type="ECO:0000259" key="1">
    <source>
        <dbReference type="Pfam" id="PF10545"/>
    </source>
</evidence>
<dbReference type="HOGENOM" id="CLU_3089489_0_0_1"/>
<dbReference type="PANTHER" id="PTHR12243:SF60">
    <property type="entry name" value="SI:CH211-15D5.12-RELATED"/>
    <property type="match status" value="1"/>
</dbReference>
<keyword evidence="4" id="KW-1185">Reference proteome</keyword>
<name>B4NT38_DROSI</name>
<organism evidence="2 4">
    <name type="scientific">Drosophila simulans</name>
    <name type="common">Fruit fly</name>
    <dbReference type="NCBI Taxonomy" id="7240"/>
    <lineage>
        <taxon>Eukaryota</taxon>
        <taxon>Metazoa</taxon>
        <taxon>Ecdysozoa</taxon>
        <taxon>Arthropoda</taxon>
        <taxon>Hexapoda</taxon>
        <taxon>Insecta</taxon>
        <taxon>Pterygota</taxon>
        <taxon>Neoptera</taxon>
        <taxon>Endopterygota</taxon>
        <taxon>Diptera</taxon>
        <taxon>Brachycera</taxon>
        <taxon>Muscomorpha</taxon>
        <taxon>Ephydroidea</taxon>
        <taxon>Drosophilidae</taxon>
        <taxon>Drosophila</taxon>
        <taxon>Sophophora</taxon>
    </lineage>
</organism>
<dbReference type="GO" id="GO:0005667">
    <property type="term" value="C:transcription regulator complex"/>
    <property type="evidence" value="ECO:0007669"/>
    <property type="project" value="TreeGrafter"/>
</dbReference>
<dbReference type="Proteomes" id="UP000000304">
    <property type="component" value="Unassembled WGS sequence"/>
</dbReference>
<dbReference type="GO" id="GO:0042262">
    <property type="term" value="P:DNA protection"/>
    <property type="evidence" value="ECO:0007669"/>
    <property type="project" value="EnsemblMetazoa"/>
</dbReference>
<proteinExistence type="predicted"/>
<reference evidence="2 4" key="1">
    <citation type="journal article" date="2007" name="Nature">
        <title>Evolution of genes and genomes on the Drosophila phylogeny.</title>
        <authorList>
            <consortium name="Drosophila 12 Genomes Consortium"/>
            <person name="Clark A.G."/>
            <person name="Eisen M.B."/>
            <person name="Smith D.R."/>
            <person name="Bergman C.M."/>
            <person name="Oliver B."/>
            <person name="Markow T.A."/>
            <person name="Kaufman T.C."/>
            <person name="Kellis M."/>
            <person name="Gelbart W."/>
            <person name="Iyer V.N."/>
            <person name="Pollard D.A."/>
            <person name="Sackton T.B."/>
            <person name="Larracuente A.M."/>
            <person name="Singh N.D."/>
            <person name="Abad J.P."/>
            <person name="Abt D.N."/>
            <person name="Adryan B."/>
            <person name="Aguade M."/>
            <person name="Akashi H."/>
            <person name="Anderson W.W."/>
            <person name="Aquadro C.F."/>
            <person name="Ardell D.H."/>
            <person name="Arguello R."/>
            <person name="Artieri C.G."/>
            <person name="Barbash D.A."/>
            <person name="Barker D."/>
            <person name="Barsanti P."/>
            <person name="Batterham P."/>
            <person name="Batzoglou S."/>
            <person name="Begun D."/>
            <person name="Bhutkar A."/>
            <person name="Blanco E."/>
            <person name="Bosak S.A."/>
            <person name="Bradley R.K."/>
            <person name="Brand A.D."/>
            <person name="Brent M.R."/>
            <person name="Brooks A.N."/>
            <person name="Brown R.H."/>
            <person name="Butlin R.K."/>
            <person name="Caggese C."/>
            <person name="Calvi B.R."/>
            <person name="Bernardo de Carvalho A."/>
            <person name="Caspi A."/>
            <person name="Castrezana S."/>
            <person name="Celniker S.E."/>
            <person name="Chang J.L."/>
            <person name="Chapple C."/>
            <person name="Chatterji S."/>
            <person name="Chinwalla A."/>
            <person name="Civetta A."/>
            <person name="Clifton S.W."/>
            <person name="Comeron J.M."/>
            <person name="Costello J.C."/>
            <person name="Coyne J.A."/>
            <person name="Daub J."/>
            <person name="David R.G."/>
            <person name="Delcher A.L."/>
            <person name="Delehaunty K."/>
            <person name="Do C.B."/>
            <person name="Ebling H."/>
            <person name="Edwards K."/>
            <person name="Eickbush T."/>
            <person name="Evans J.D."/>
            <person name="Filipski A."/>
            <person name="Findeiss S."/>
            <person name="Freyhult E."/>
            <person name="Fulton L."/>
            <person name="Fulton R."/>
            <person name="Garcia A.C."/>
            <person name="Gardiner A."/>
            <person name="Garfield D.A."/>
            <person name="Garvin B.E."/>
            <person name="Gibson G."/>
            <person name="Gilbert D."/>
            <person name="Gnerre S."/>
            <person name="Godfrey J."/>
            <person name="Good R."/>
            <person name="Gotea V."/>
            <person name="Gravely B."/>
            <person name="Greenberg A.J."/>
            <person name="Griffiths-Jones S."/>
            <person name="Gross S."/>
            <person name="Guigo R."/>
            <person name="Gustafson E.A."/>
            <person name="Haerty W."/>
            <person name="Hahn M.W."/>
            <person name="Halligan D.L."/>
            <person name="Halpern A.L."/>
            <person name="Halter G.M."/>
            <person name="Han M.V."/>
            <person name="Heger A."/>
            <person name="Hillier L."/>
            <person name="Hinrichs A.S."/>
            <person name="Holmes I."/>
            <person name="Hoskins R.A."/>
            <person name="Hubisz M.J."/>
            <person name="Hultmark D."/>
            <person name="Huntley M.A."/>
            <person name="Jaffe D.B."/>
            <person name="Jagadeeshan S."/>
            <person name="Jeck W.R."/>
            <person name="Johnson J."/>
            <person name="Jones C.D."/>
            <person name="Jordan W.C."/>
            <person name="Karpen G.H."/>
            <person name="Kataoka E."/>
            <person name="Keightley P.D."/>
            <person name="Kheradpour P."/>
            <person name="Kirkness E.F."/>
            <person name="Koerich L.B."/>
            <person name="Kristiansen K."/>
            <person name="Kudrna D."/>
            <person name="Kulathinal R.J."/>
            <person name="Kumar S."/>
            <person name="Kwok R."/>
            <person name="Lander E."/>
            <person name="Langley C.H."/>
            <person name="Lapoint R."/>
            <person name="Lazzaro B.P."/>
            <person name="Lee S.J."/>
            <person name="Levesque L."/>
            <person name="Li R."/>
            <person name="Lin C.F."/>
            <person name="Lin M.F."/>
            <person name="Lindblad-Toh K."/>
            <person name="Llopart A."/>
            <person name="Long M."/>
            <person name="Low L."/>
            <person name="Lozovsky E."/>
            <person name="Lu J."/>
            <person name="Luo M."/>
            <person name="Machado C.A."/>
            <person name="Makalowski W."/>
            <person name="Marzo M."/>
            <person name="Matsuda M."/>
            <person name="Matzkin L."/>
            <person name="McAllister B."/>
            <person name="McBride C.S."/>
            <person name="McKernan B."/>
            <person name="McKernan K."/>
            <person name="Mendez-Lago M."/>
            <person name="Minx P."/>
            <person name="Mollenhauer M.U."/>
            <person name="Montooth K."/>
            <person name="Mount S.M."/>
            <person name="Mu X."/>
            <person name="Myers E."/>
            <person name="Negre B."/>
            <person name="Newfeld S."/>
            <person name="Nielsen R."/>
            <person name="Noor M.A."/>
            <person name="O'Grady P."/>
            <person name="Pachter L."/>
            <person name="Papaceit M."/>
            <person name="Parisi M.J."/>
            <person name="Parisi M."/>
            <person name="Parts L."/>
            <person name="Pedersen J.S."/>
            <person name="Pesole G."/>
            <person name="Phillippy A.M."/>
            <person name="Ponting C.P."/>
            <person name="Pop M."/>
            <person name="Porcelli D."/>
            <person name="Powell J.R."/>
            <person name="Prohaska S."/>
            <person name="Pruitt K."/>
            <person name="Puig M."/>
            <person name="Quesneville H."/>
            <person name="Ram K.R."/>
            <person name="Rand D."/>
            <person name="Rasmussen M.D."/>
            <person name="Reed L.K."/>
            <person name="Reenan R."/>
            <person name="Reily A."/>
            <person name="Remington K.A."/>
            <person name="Rieger T.T."/>
            <person name="Ritchie M.G."/>
            <person name="Robin C."/>
            <person name="Rogers Y.H."/>
            <person name="Rohde C."/>
            <person name="Rozas J."/>
            <person name="Rubenfield M.J."/>
            <person name="Ruiz A."/>
            <person name="Russo S."/>
            <person name="Salzberg S.L."/>
            <person name="Sanchez-Gracia A."/>
            <person name="Saranga D.J."/>
            <person name="Sato H."/>
            <person name="Schaeffer S.W."/>
            <person name="Schatz M.C."/>
            <person name="Schlenke T."/>
            <person name="Schwartz R."/>
            <person name="Segarra C."/>
            <person name="Singh R.S."/>
            <person name="Sirot L."/>
            <person name="Sirota M."/>
            <person name="Sisneros N.B."/>
            <person name="Smith C.D."/>
            <person name="Smith T.F."/>
            <person name="Spieth J."/>
            <person name="Stage D.E."/>
            <person name="Stark A."/>
            <person name="Stephan W."/>
            <person name="Strausberg R.L."/>
            <person name="Strempel S."/>
            <person name="Sturgill D."/>
            <person name="Sutton G."/>
            <person name="Sutton G.G."/>
            <person name="Tao W."/>
            <person name="Teichmann S."/>
            <person name="Tobari Y.N."/>
            <person name="Tomimura Y."/>
            <person name="Tsolas J.M."/>
            <person name="Valente V.L."/>
            <person name="Venter E."/>
            <person name="Venter J.C."/>
            <person name="Vicario S."/>
            <person name="Vieira F.G."/>
            <person name="Vilella A.J."/>
            <person name="Villasante A."/>
            <person name="Walenz B."/>
            <person name="Wang J."/>
            <person name="Wasserman M."/>
            <person name="Watts T."/>
            <person name="Wilson D."/>
            <person name="Wilson R.K."/>
            <person name="Wing R.A."/>
            <person name="Wolfner M.F."/>
            <person name="Wong A."/>
            <person name="Wong G.K."/>
            <person name="Wu C.I."/>
            <person name="Wu G."/>
            <person name="Yamamoto D."/>
            <person name="Yang H.P."/>
            <person name="Yang S.P."/>
            <person name="Yorke J.A."/>
            <person name="Yoshida K."/>
            <person name="Zdobnov E."/>
            <person name="Zhang P."/>
            <person name="Zhang Y."/>
            <person name="Zimin A.V."/>
            <person name="Baldwin J."/>
            <person name="Abdouelleil A."/>
            <person name="Abdulkadir J."/>
            <person name="Abebe A."/>
            <person name="Abera B."/>
            <person name="Abreu J."/>
            <person name="Acer S.C."/>
            <person name="Aftuck L."/>
            <person name="Alexander A."/>
            <person name="An P."/>
            <person name="Anderson E."/>
            <person name="Anderson S."/>
            <person name="Arachi H."/>
            <person name="Azer M."/>
            <person name="Bachantsang P."/>
            <person name="Barry A."/>
            <person name="Bayul T."/>
            <person name="Berlin A."/>
            <person name="Bessette D."/>
            <person name="Bloom T."/>
            <person name="Blye J."/>
            <person name="Boguslavskiy L."/>
            <person name="Bonnet C."/>
            <person name="Boukhgalter B."/>
            <person name="Bourzgui I."/>
            <person name="Brown A."/>
            <person name="Cahill P."/>
            <person name="Channer S."/>
            <person name="Cheshatsang Y."/>
            <person name="Chuda L."/>
            <person name="Citroen M."/>
            <person name="Collymore A."/>
            <person name="Cooke P."/>
            <person name="Costello M."/>
            <person name="D'Aco K."/>
            <person name="Daza R."/>
            <person name="De Haan G."/>
            <person name="DeGray S."/>
            <person name="DeMaso C."/>
            <person name="Dhargay N."/>
            <person name="Dooley K."/>
            <person name="Dooley E."/>
            <person name="Doricent M."/>
            <person name="Dorje P."/>
            <person name="Dorjee K."/>
            <person name="Dupes A."/>
            <person name="Elong R."/>
            <person name="Falk J."/>
            <person name="Farina A."/>
            <person name="Faro S."/>
            <person name="Ferguson D."/>
            <person name="Fisher S."/>
            <person name="Foley C.D."/>
            <person name="Franke A."/>
            <person name="Friedrich D."/>
            <person name="Gadbois L."/>
            <person name="Gearin G."/>
            <person name="Gearin C.R."/>
            <person name="Giannoukos G."/>
            <person name="Goode T."/>
            <person name="Graham J."/>
            <person name="Grandbois E."/>
            <person name="Grewal S."/>
            <person name="Gyaltsen K."/>
            <person name="Hafez N."/>
            <person name="Hagos B."/>
            <person name="Hall J."/>
            <person name="Henson C."/>
            <person name="Hollinger A."/>
            <person name="Honan T."/>
            <person name="Huard M.D."/>
            <person name="Hughes L."/>
            <person name="Hurhula B."/>
            <person name="Husby M.E."/>
            <person name="Kamat A."/>
            <person name="Kanga B."/>
            <person name="Kashin S."/>
            <person name="Khazanovich D."/>
            <person name="Kisner P."/>
            <person name="Lance K."/>
            <person name="Lara M."/>
            <person name="Lee W."/>
            <person name="Lennon N."/>
            <person name="Letendre F."/>
            <person name="LeVine R."/>
            <person name="Lipovsky A."/>
            <person name="Liu X."/>
            <person name="Liu J."/>
            <person name="Liu S."/>
            <person name="Lokyitsang T."/>
            <person name="Lokyitsang Y."/>
            <person name="Lubonja R."/>
            <person name="Lui A."/>
            <person name="MacDonald P."/>
            <person name="Magnisalis V."/>
            <person name="Maru K."/>
            <person name="Matthews C."/>
            <person name="McCusker W."/>
            <person name="McDonough S."/>
            <person name="Mehta T."/>
            <person name="Meldrim J."/>
            <person name="Meneus L."/>
            <person name="Mihai O."/>
            <person name="Mihalev A."/>
            <person name="Mihova T."/>
            <person name="Mittelman R."/>
            <person name="Mlenga V."/>
            <person name="Montmayeur A."/>
            <person name="Mulrain L."/>
            <person name="Navidi A."/>
            <person name="Naylor J."/>
            <person name="Negash T."/>
            <person name="Nguyen T."/>
            <person name="Nguyen N."/>
            <person name="Nicol R."/>
            <person name="Norbu C."/>
            <person name="Norbu N."/>
            <person name="Novod N."/>
            <person name="O'Neill B."/>
            <person name="Osman S."/>
            <person name="Markiewicz E."/>
            <person name="Oyono O.L."/>
            <person name="Patti C."/>
            <person name="Phunkhang P."/>
            <person name="Pierre F."/>
            <person name="Priest M."/>
            <person name="Raghuraman S."/>
            <person name="Rege F."/>
            <person name="Reyes R."/>
            <person name="Rise C."/>
            <person name="Rogov P."/>
            <person name="Ross K."/>
            <person name="Ryan E."/>
            <person name="Settipalli S."/>
            <person name="Shea T."/>
            <person name="Sherpa N."/>
            <person name="Shi L."/>
            <person name="Shih D."/>
            <person name="Sparrow T."/>
            <person name="Spaulding J."/>
            <person name="Stalker J."/>
            <person name="Stange-Thomann N."/>
            <person name="Stavropoulos S."/>
            <person name="Stone C."/>
            <person name="Strader C."/>
            <person name="Tesfaye S."/>
            <person name="Thomson T."/>
            <person name="Thoulutsang Y."/>
            <person name="Thoulutsang D."/>
            <person name="Topham K."/>
            <person name="Topping I."/>
            <person name="Tsamla T."/>
            <person name="Vassiliev H."/>
            <person name="Vo A."/>
            <person name="Wangchuk T."/>
            <person name="Wangdi T."/>
            <person name="Weiand M."/>
            <person name="Wilkinson J."/>
            <person name="Wilson A."/>
            <person name="Yadav S."/>
            <person name="Young G."/>
            <person name="Yu Q."/>
            <person name="Zembek L."/>
            <person name="Zhong D."/>
            <person name="Zimmer A."/>
            <person name="Zwirko Z."/>
            <person name="Jaffe D.B."/>
            <person name="Alvarez P."/>
            <person name="Brockman W."/>
            <person name="Butler J."/>
            <person name="Chin C."/>
            <person name="Gnerre S."/>
            <person name="Grabherr M."/>
            <person name="Kleber M."/>
            <person name="Mauceli E."/>
            <person name="MacCallum I."/>
        </authorList>
    </citation>
    <scope>NUCLEOTIDE SEQUENCE [LARGE SCALE GENOMIC DNA]</scope>
    <source>
        <strain evidence="2">Mixed</strain>
        <strain evidence="4">mosaic</strain>
    </source>
</reference>
<dbReference type="STRING" id="7240.B4NT38"/>
<dbReference type="GO" id="GO:0005730">
    <property type="term" value="C:nucleolus"/>
    <property type="evidence" value="ECO:0007669"/>
    <property type="project" value="EnsemblMetazoa"/>
</dbReference>
<evidence type="ECO:0000313" key="4">
    <source>
        <dbReference type="Proteomes" id="UP000000304"/>
    </source>
</evidence>
<dbReference type="OrthoDB" id="5803771at2759"/>
<evidence type="ECO:0000313" key="3">
    <source>
        <dbReference type="EMBL" id="EDX15729.1"/>
    </source>
</evidence>
<dbReference type="GO" id="GO:0042078">
    <property type="term" value="P:germ-line stem cell division"/>
    <property type="evidence" value="ECO:0007669"/>
    <property type="project" value="EnsemblMetazoa"/>
</dbReference>
<feature type="domain" description="MADF" evidence="1">
    <location>
        <begin position="11"/>
        <end position="48"/>
    </location>
</feature>
<dbReference type="GO" id="GO:0045892">
    <property type="term" value="P:negative regulation of DNA-templated transcription"/>
    <property type="evidence" value="ECO:0007669"/>
    <property type="project" value="EnsemblMetazoa"/>
</dbReference>